<keyword evidence="3" id="KW-0645">Protease</keyword>
<keyword evidence="7 10" id="KW-1133">Transmembrane helix</keyword>
<reference evidence="11 12" key="1">
    <citation type="submission" date="2016-02" db="EMBL/GenBank/DDBJ databases">
        <title>Genome analysis of coral dinoflagellate symbionts highlights evolutionary adaptations to a symbiotic lifestyle.</title>
        <authorList>
            <person name="Aranda M."/>
            <person name="Li Y."/>
            <person name="Liew Y.J."/>
            <person name="Baumgarten S."/>
            <person name="Simakov O."/>
            <person name="Wilson M."/>
            <person name="Piel J."/>
            <person name="Ashoor H."/>
            <person name="Bougouffa S."/>
            <person name="Bajic V.B."/>
            <person name="Ryu T."/>
            <person name="Ravasi T."/>
            <person name="Bayer T."/>
            <person name="Micklem G."/>
            <person name="Kim H."/>
            <person name="Bhak J."/>
            <person name="Lajeunesse T.C."/>
            <person name="Voolstra C.R."/>
        </authorList>
    </citation>
    <scope>NUCLEOTIDE SEQUENCE [LARGE SCALE GENOMIC DNA]</scope>
    <source>
        <strain evidence="11 12">CCMP2467</strain>
    </source>
</reference>
<dbReference type="InterPro" id="IPR029062">
    <property type="entry name" value="Class_I_gatase-like"/>
</dbReference>
<evidence type="ECO:0000256" key="8">
    <source>
        <dbReference type="ARBA" id="ARBA00023136"/>
    </source>
</evidence>
<dbReference type="GO" id="GO:0008236">
    <property type="term" value="F:serine-type peptidase activity"/>
    <property type="evidence" value="ECO:0007669"/>
    <property type="project" value="UniProtKB-KW"/>
</dbReference>
<evidence type="ECO:0000256" key="7">
    <source>
        <dbReference type="ARBA" id="ARBA00022989"/>
    </source>
</evidence>
<evidence type="ECO:0000256" key="4">
    <source>
        <dbReference type="ARBA" id="ARBA00022692"/>
    </source>
</evidence>
<feature type="transmembrane region" description="Helical" evidence="10">
    <location>
        <begin position="418"/>
        <end position="436"/>
    </location>
</feature>
<organism evidence="11 12">
    <name type="scientific">Symbiodinium microadriaticum</name>
    <name type="common">Dinoflagellate</name>
    <name type="synonym">Zooxanthella microadriatica</name>
    <dbReference type="NCBI Taxonomy" id="2951"/>
    <lineage>
        <taxon>Eukaryota</taxon>
        <taxon>Sar</taxon>
        <taxon>Alveolata</taxon>
        <taxon>Dinophyceae</taxon>
        <taxon>Suessiales</taxon>
        <taxon>Symbiodiniaceae</taxon>
        <taxon>Symbiodinium</taxon>
    </lineage>
</organism>
<evidence type="ECO:0000256" key="3">
    <source>
        <dbReference type="ARBA" id="ARBA00022670"/>
    </source>
</evidence>
<keyword evidence="4 10" id="KW-0812">Transmembrane</keyword>
<feature type="transmembrane region" description="Helical" evidence="10">
    <location>
        <begin position="168"/>
        <end position="191"/>
    </location>
</feature>
<dbReference type="EMBL" id="LSRX01000970">
    <property type="protein sequence ID" value="OLP85555.1"/>
    <property type="molecule type" value="Genomic_DNA"/>
</dbReference>
<feature type="transmembrane region" description="Helical" evidence="10">
    <location>
        <begin position="388"/>
        <end position="406"/>
    </location>
</feature>
<dbReference type="InterPro" id="IPR005320">
    <property type="entry name" value="Peptidase_S51"/>
</dbReference>
<feature type="transmembrane region" description="Helical" evidence="10">
    <location>
        <begin position="136"/>
        <end position="156"/>
    </location>
</feature>
<dbReference type="GO" id="GO:0016020">
    <property type="term" value="C:membrane"/>
    <property type="evidence" value="ECO:0007669"/>
    <property type="project" value="UniProtKB-SubCell"/>
</dbReference>
<feature type="region of interest" description="Disordered" evidence="9">
    <location>
        <begin position="1"/>
        <end position="37"/>
    </location>
</feature>
<comment type="caution">
    <text evidence="11">The sequence shown here is derived from an EMBL/GenBank/DDBJ whole genome shotgun (WGS) entry which is preliminary data.</text>
</comment>
<dbReference type="InterPro" id="IPR036259">
    <property type="entry name" value="MFS_trans_sf"/>
</dbReference>
<dbReference type="AlphaFoldDB" id="A0A1Q9CRM5"/>
<keyword evidence="12" id="KW-1185">Reference proteome</keyword>
<sequence length="1264" mass="136840">MTCTVTEAETCSDFGSNPCEKEPSPSTTTEKSEDKDRMPPTASLVIIHYFLVLATVNCVIAIPTANDYAERLGAGRLFAGIMLGAMPILSIAGNLFNQKLFACVPFKHIWILSSLFTVLGSVLYALAGLMRFKWTLLIARGLMGFFAAVSLPGIYVSRTVGLNRRSEILFYFSACLTLGCAVGPALAAKFIKINNLVLDSDTIPGWFMATLYLLFTVKLLLFFKDLPRDAAALPAAEGRTLRSPRSPKQRLSFEKVLAACACFWQLFVASAVTTGLRHQYNSEHTWLVDFRRCLVCGVDHAGRRFCAGVINLSLGKVIRTMACGDVPGLLAGELLACASCIFLFNFDVDSPSLQVSLLTLGLVSVLITQGFARALALSICSKMVPSESINGMMTSAAIFMGLGRGGGAIVCSALSPDSFAPVLLALFVVTLALSVATRKHMRPDMKARTKKSWTGPVCPVGFDISGSKTRKPLMAPVGYDAMVTVDMDNLDAFADTSEETRHLLRSLDEQGQLLPTMVETTNRAPQGRKLGYHAVGLLAFTALCLAIVARYAPVAGPARQGDERSFAQRFLDRGCAGTSPEPVNCRLGEKDKKSLVFLSSTALETPEAMATFKDMVVKLPTIRSNPRENMYSGVKVLLLEDATFLKQSFWDNQVSSFENPRAMNYQKIAAGCLNFDAEDVRSWTGGFRSLDGGWAYDNAGADGLGKVGLDPSAFTHVSIFGMCASKEQAKSLFHLQTRNLHPNVSMTVIPGSPCLGALKKLIEESSIIFANGGNPDMYGFVLKKFAPELGELIAKRVRQGSLFYMGRSAGAMTASRDFGLTYEPNPALTTVLLDRDTTGLSLAGECALRPHIHDHLWDIPAKVYARATGETVVLAANGEGLFCNQGCCGMTGKTKLTDPKSLLHHDKHASRMEQVFKAAYRSYYPQSFHFGEQLANPQCQAAGAVLLASSSLDNDAAKELKTLLRRLPFAQSDADLFPTLQVLSLDDGAYLSTDFWDASRQGFASPTGLNYMRSASMTPLTAVTAATEDFRGFLPGRVVSADAALHQLGLNQITHVSVFDRCASGEQKMSLFRLQSEGKAPEVSMELDVSDQCLKVLEEQIDAVDVVVVPSGNADFLTYVYTKFAPSLGKKILQRVKNGDMVFLGQGAGAIFASKSIAATAAPNPSILKHLLHDKMDGLQLVDCALRPSWDDEKKWWDISLPLLEDAMHTEIIGLRDGNALVCSKKCDVIGKGGHAAPSVLSRADEGGLHRGRLELAMLSAFQK</sequence>
<dbReference type="PANTHER" id="PTHR23510:SF64">
    <property type="entry name" value="INNER MEMBRANE TRANSPORT PROTEIN YAJR"/>
    <property type="match status" value="1"/>
</dbReference>
<evidence type="ECO:0000313" key="12">
    <source>
        <dbReference type="Proteomes" id="UP000186817"/>
    </source>
</evidence>
<protein>
    <submittedName>
        <fullName evidence="11">SPX domain-containing membrane protein</fullName>
    </submittedName>
</protein>
<dbReference type="Gene3D" id="1.20.1250.20">
    <property type="entry name" value="MFS general substrate transporter like domains"/>
    <property type="match status" value="1"/>
</dbReference>
<evidence type="ECO:0000256" key="9">
    <source>
        <dbReference type="SAM" id="MobiDB-lite"/>
    </source>
</evidence>
<name>A0A1Q9CRM5_SYMMI</name>
<feature type="transmembrane region" description="Helical" evidence="10">
    <location>
        <begin position="530"/>
        <end position="552"/>
    </location>
</feature>
<feature type="transmembrane region" description="Helical" evidence="10">
    <location>
        <begin position="352"/>
        <end position="376"/>
    </location>
</feature>
<dbReference type="Proteomes" id="UP000186817">
    <property type="component" value="Unassembled WGS sequence"/>
</dbReference>
<comment type="subcellular location">
    <subcellularLocation>
        <location evidence="1">Membrane</location>
        <topology evidence="1">Multi-pass membrane protein</topology>
    </subcellularLocation>
</comment>
<feature type="compositionally biased region" description="Polar residues" evidence="9">
    <location>
        <begin position="1"/>
        <end position="15"/>
    </location>
</feature>
<evidence type="ECO:0000256" key="6">
    <source>
        <dbReference type="ARBA" id="ARBA00022825"/>
    </source>
</evidence>
<dbReference type="Pfam" id="PF03575">
    <property type="entry name" value="Peptidase_S51"/>
    <property type="match status" value="1"/>
</dbReference>
<dbReference type="OrthoDB" id="417687at2759"/>
<proteinExistence type="inferred from homology"/>
<dbReference type="PANTHER" id="PTHR23510">
    <property type="entry name" value="INNER MEMBRANE TRANSPORT PROTEIN YAJR"/>
    <property type="match status" value="1"/>
</dbReference>
<feature type="transmembrane region" description="Helical" evidence="10">
    <location>
        <begin position="109"/>
        <end position="130"/>
    </location>
</feature>
<evidence type="ECO:0000256" key="5">
    <source>
        <dbReference type="ARBA" id="ARBA00022801"/>
    </source>
</evidence>
<dbReference type="InterPro" id="IPR051068">
    <property type="entry name" value="MFS_Domain-Containing_Protein"/>
</dbReference>
<keyword evidence="5" id="KW-0378">Hydrolase</keyword>
<comment type="similarity">
    <text evidence="2">Belongs to the peptidase S51 family.</text>
</comment>
<keyword evidence="6" id="KW-0720">Serine protease</keyword>
<feature type="transmembrane region" description="Helical" evidence="10">
    <location>
        <begin position="326"/>
        <end position="346"/>
    </location>
</feature>
<evidence type="ECO:0000256" key="10">
    <source>
        <dbReference type="SAM" id="Phobius"/>
    </source>
</evidence>
<evidence type="ECO:0000256" key="1">
    <source>
        <dbReference type="ARBA" id="ARBA00004141"/>
    </source>
</evidence>
<accession>A0A1Q9CRM5</accession>
<evidence type="ECO:0000313" key="11">
    <source>
        <dbReference type="EMBL" id="OLP85555.1"/>
    </source>
</evidence>
<keyword evidence="8 10" id="KW-0472">Membrane</keyword>
<feature type="transmembrane region" description="Helical" evidence="10">
    <location>
        <begin position="203"/>
        <end position="223"/>
    </location>
</feature>
<evidence type="ECO:0000256" key="2">
    <source>
        <dbReference type="ARBA" id="ARBA00006534"/>
    </source>
</evidence>
<dbReference type="SUPFAM" id="SSF103473">
    <property type="entry name" value="MFS general substrate transporter"/>
    <property type="match status" value="1"/>
</dbReference>
<feature type="transmembrane region" description="Helical" evidence="10">
    <location>
        <begin position="77"/>
        <end position="97"/>
    </location>
</feature>
<dbReference type="Gene3D" id="3.40.50.880">
    <property type="match status" value="2"/>
</dbReference>
<feature type="transmembrane region" description="Helical" evidence="10">
    <location>
        <begin position="41"/>
        <end position="65"/>
    </location>
</feature>
<gene>
    <name evidence="11" type="ORF">AK812_SmicGene33448</name>
</gene>
<dbReference type="GO" id="GO:0006508">
    <property type="term" value="P:proteolysis"/>
    <property type="evidence" value="ECO:0007669"/>
    <property type="project" value="UniProtKB-KW"/>
</dbReference>